<gene>
    <name evidence="2" type="ORF">CPB83DRAFT_885154</name>
</gene>
<evidence type="ECO:0000259" key="1">
    <source>
        <dbReference type="Pfam" id="PF12937"/>
    </source>
</evidence>
<accession>A0A9P6JN05</accession>
<organism evidence="2 3">
    <name type="scientific">Crepidotus variabilis</name>
    <dbReference type="NCBI Taxonomy" id="179855"/>
    <lineage>
        <taxon>Eukaryota</taxon>
        <taxon>Fungi</taxon>
        <taxon>Dikarya</taxon>
        <taxon>Basidiomycota</taxon>
        <taxon>Agaricomycotina</taxon>
        <taxon>Agaricomycetes</taxon>
        <taxon>Agaricomycetidae</taxon>
        <taxon>Agaricales</taxon>
        <taxon>Agaricineae</taxon>
        <taxon>Crepidotaceae</taxon>
        <taxon>Crepidotus</taxon>
    </lineage>
</organism>
<comment type="caution">
    <text evidence="2">The sequence shown here is derived from an EMBL/GenBank/DDBJ whole genome shotgun (WGS) entry which is preliminary data.</text>
</comment>
<dbReference type="OrthoDB" id="3039061at2759"/>
<feature type="domain" description="F-box" evidence="1">
    <location>
        <begin position="4"/>
        <end position="45"/>
    </location>
</feature>
<dbReference type="EMBL" id="MU157875">
    <property type="protein sequence ID" value="KAF9526159.1"/>
    <property type="molecule type" value="Genomic_DNA"/>
</dbReference>
<keyword evidence="3" id="KW-1185">Reference proteome</keyword>
<evidence type="ECO:0000313" key="3">
    <source>
        <dbReference type="Proteomes" id="UP000807306"/>
    </source>
</evidence>
<proteinExistence type="predicted"/>
<name>A0A9P6JN05_9AGAR</name>
<dbReference type="InterPro" id="IPR001810">
    <property type="entry name" value="F-box_dom"/>
</dbReference>
<protein>
    <recommendedName>
        <fullName evidence="1">F-box domain-containing protein</fullName>
    </recommendedName>
</protein>
<sequence>MSLLDLPPEILSEILSHSTTATSITQTCREFAEIAYTIPSFWCDIRLGPRQCMWAGSLDLLQTRLQRARSPLKITVSRPRGSRVNTALVNDMYTMLSVRNMHISQIHIQTESARSAGRILYTIYPSLLTTFPKLTSFAVIVDEDPWPNPHKTHWPLLYTFLERAVPCFTNLTSFTIPTYESSVPVFRPGTSCFNRLNTLIFDGSFEGQESNMAMIVALLHHTPQVETIWFKTEIKYTTMDLGSSVIPRTIRNFADVPRPAFLPCLTHLAVSTPGAGSDLFRCIDAPALQDLHIDGARRIRDRDPDDVDTSWVLWYVASQRLAIRELGRRSPNLRRLAITDTLFNRREWLWMLAGTEPEGPPFRSLESLTLSQFLPFDIKHDVEDAAVWFDEDILGSYSAEGMILRRLAVRRCNFPLSGATLVDMFKKSIEKSATSGSSGSFVLAIDSSCTGITEDHITELTAAGVLVKNVGEVEEHEWWAQGFRLDPRDSHVFI</sequence>
<dbReference type="Proteomes" id="UP000807306">
    <property type="component" value="Unassembled WGS sequence"/>
</dbReference>
<dbReference type="AlphaFoldDB" id="A0A9P6JN05"/>
<evidence type="ECO:0000313" key="2">
    <source>
        <dbReference type="EMBL" id="KAF9526159.1"/>
    </source>
</evidence>
<reference evidence="2" key="1">
    <citation type="submission" date="2020-11" db="EMBL/GenBank/DDBJ databases">
        <authorList>
            <consortium name="DOE Joint Genome Institute"/>
            <person name="Ahrendt S."/>
            <person name="Riley R."/>
            <person name="Andreopoulos W."/>
            <person name="Labutti K."/>
            <person name="Pangilinan J."/>
            <person name="Ruiz-Duenas F.J."/>
            <person name="Barrasa J.M."/>
            <person name="Sanchez-Garcia M."/>
            <person name="Camarero S."/>
            <person name="Miyauchi S."/>
            <person name="Serrano A."/>
            <person name="Linde D."/>
            <person name="Babiker R."/>
            <person name="Drula E."/>
            <person name="Ayuso-Fernandez I."/>
            <person name="Pacheco R."/>
            <person name="Padilla G."/>
            <person name="Ferreira P."/>
            <person name="Barriuso J."/>
            <person name="Kellner H."/>
            <person name="Castanera R."/>
            <person name="Alfaro M."/>
            <person name="Ramirez L."/>
            <person name="Pisabarro A.G."/>
            <person name="Kuo A."/>
            <person name="Tritt A."/>
            <person name="Lipzen A."/>
            <person name="He G."/>
            <person name="Yan M."/>
            <person name="Ng V."/>
            <person name="Cullen D."/>
            <person name="Martin F."/>
            <person name="Rosso M.-N."/>
            <person name="Henrissat B."/>
            <person name="Hibbett D."/>
            <person name="Martinez A.T."/>
            <person name="Grigoriev I.V."/>
        </authorList>
    </citation>
    <scope>NUCLEOTIDE SEQUENCE</scope>
    <source>
        <strain evidence="2">CBS 506.95</strain>
    </source>
</reference>
<dbReference type="Pfam" id="PF12937">
    <property type="entry name" value="F-box-like"/>
    <property type="match status" value="1"/>
</dbReference>